<protein>
    <submittedName>
        <fullName evidence="2">Uncharacterized protein</fullName>
    </submittedName>
</protein>
<feature type="transmembrane region" description="Helical" evidence="1">
    <location>
        <begin position="12"/>
        <end position="30"/>
    </location>
</feature>
<keyword evidence="1" id="KW-1133">Transmembrane helix</keyword>
<evidence type="ECO:0000313" key="3">
    <source>
        <dbReference type="Proteomes" id="UP000076574"/>
    </source>
</evidence>
<evidence type="ECO:0000256" key="1">
    <source>
        <dbReference type="SAM" id="Phobius"/>
    </source>
</evidence>
<dbReference type="OrthoDB" id="8236609at2"/>
<comment type="caution">
    <text evidence="2">The sequence shown here is derived from an EMBL/GenBank/DDBJ whole genome shotgun (WGS) entry which is preliminary data.</text>
</comment>
<dbReference type="EMBL" id="LVYV01000005">
    <property type="protein sequence ID" value="KZD24214.1"/>
    <property type="molecule type" value="Genomic_DNA"/>
</dbReference>
<keyword evidence="1" id="KW-0812">Transmembrane</keyword>
<proteinExistence type="predicted"/>
<dbReference type="STRING" id="943830.A4A58_24035"/>
<keyword evidence="1" id="KW-0472">Membrane</keyword>
<dbReference type="AlphaFoldDB" id="A0A161QS21"/>
<sequence length="110" mass="12105">MSIARDVIRSTRGRVVLAVIAAWAVFQGWLSIEAPGKISKELAGASDKVNIQIDMPFTPERFHVLAFQKYGRIAGADDHSIGLRGVKRTDLNAVARPYWVTSVGPIKEED</sequence>
<dbReference type="RefSeq" id="WP_068731303.1">
    <property type="nucleotide sequence ID" value="NZ_LVYV01000005.1"/>
</dbReference>
<organism evidence="2 3">
    <name type="scientific">Tardiphaga robiniae</name>
    <dbReference type="NCBI Taxonomy" id="943830"/>
    <lineage>
        <taxon>Bacteria</taxon>
        <taxon>Pseudomonadati</taxon>
        <taxon>Pseudomonadota</taxon>
        <taxon>Alphaproteobacteria</taxon>
        <taxon>Hyphomicrobiales</taxon>
        <taxon>Nitrobacteraceae</taxon>
        <taxon>Tardiphaga</taxon>
    </lineage>
</organism>
<evidence type="ECO:0000313" key="2">
    <source>
        <dbReference type="EMBL" id="KZD24214.1"/>
    </source>
</evidence>
<dbReference type="Proteomes" id="UP000076574">
    <property type="component" value="Unassembled WGS sequence"/>
</dbReference>
<accession>A0A161QS21</accession>
<name>A0A161QS21_9BRAD</name>
<reference evidence="2 3" key="1">
    <citation type="submission" date="2016-03" db="EMBL/GenBank/DDBJ databases">
        <title>Microsymbionts genomes from the relict species Vavilovia formosa (Stev.) Fed.</title>
        <authorList>
            <person name="Kopat V."/>
            <person name="Chirak E."/>
            <person name="Kimeklis A."/>
            <person name="Andronov E."/>
        </authorList>
    </citation>
    <scope>NUCLEOTIDE SEQUENCE [LARGE SCALE GENOMIC DNA]</scope>
    <source>
        <strain evidence="2 3">Vaf07</strain>
    </source>
</reference>
<gene>
    <name evidence="2" type="ORF">A4A58_24035</name>
</gene>
<keyword evidence="3" id="KW-1185">Reference proteome</keyword>